<name>A0A7Z0GLH5_9MICC</name>
<reference evidence="2 3" key="1">
    <citation type="submission" date="2020-07" db="EMBL/GenBank/DDBJ databases">
        <title>Sequencing the genomes of 1000 actinobacteria strains.</title>
        <authorList>
            <person name="Klenk H.-P."/>
        </authorList>
    </citation>
    <scope>NUCLEOTIDE SEQUENCE [LARGE SCALE GENOMIC DNA]</scope>
    <source>
        <strain evidence="2 3">DSM 15475</strain>
    </source>
</reference>
<accession>A0A7Z0GLH5</accession>
<feature type="compositionally biased region" description="Acidic residues" evidence="1">
    <location>
        <begin position="20"/>
        <end position="35"/>
    </location>
</feature>
<keyword evidence="3" id="KW-1185">Reference proteome</keyword>
<protein>
    <submittedName>
        <fullName evidence="2">Uncharacterized protein</fullName>
    </submittedName>
</protein>
<evidence type="ECO:0000256" key="1">
    <source>
        <dbReference type="SAM" id="MobiDB-lite"/>
    </source>
</evidence>
<organism evidence="2 3">
    <name type="scientific">Nesterenkonia xinjiangensis</name>
    <dbReference type="NCBI Taxonomy" id="225327"/>
    <lineage>
        <taxon>Bacteria</taxon>
        <taxon>Bacillati</taxon>
        <taxon>Actinomycetota</taxon>
        <taxon>Actinomycetes</taxon>
        <taxon>Micrococcales</taxon>
        <taxon>Micrococcaceae</taxon>
        <taxon>Nesterenkonia</taxon>
    </lineage>
</organism>
<proteinExistence type="predicted"/>
<feature type="compositionally biased region" description="Basic and acidic residues" evidence="1">
    <location>
        <begin position="1"/>
        <end position="11"/>
    </location>
</feature>
<dbReference type="RefSeq" id="WP_179541104.1">
    <property type="nucleotide sequence ID" value="NZ_BAAALL010000004.1"/>
</dbReference>
<dbReference type="AlphaFoldDB" id="A0A7Z0GLH5"/>
<feature type="region of interest" description="Disordered" evidence="1">
    <location>
        <begin position="1"/>
        <end position="40"/>
    </location>
</feature>
<gene>
    <name evidence="2" type="ORF">HNR09_001060</name>
</gene>
<sequence length="63" mass="6837">MGAHRPTDDARPLPLPSPAAEDDAAWDFEGGDDPDFFIPPRPLAETPLICRIPGLGSRLPQCR</sequence>
<evidence type="ECO:0000313" key="3">
    <source>
        <dbReference type="Proteomes" id="UP000535437"/>
    </source>
</evidence>
<dbReference type="EMBL" id="JACCFY010000001">
    <property type="protein sequence ID" value="NYJ77649.1"/>
    <property type="molecule type" value="Genomic_DNA"/>
</dbReference>
<evidence type="ECO:0000313" key="2">
    <source>
        <dbReference type="EMBL" id="NYJ77649.1"/>
    </source>
</evidence>
<dbReference type="Proteomes" id="UP000535437">
    <property type="component" value="Unassembled WGS sequence"/>
</dbReference>
<comment type="caution">
    <text evidence="2">The sequence shown here is derived from an EMBL/GenBank/DDBJ whole genome shotgun (WGS) entry which is preliminary data.</text>
</comment>